<accession>A0A7C2XA37</accession>
<dbReference type="InterPro" id="IPR044036">
    <property type="entry name" value="DUF5752"/>
</dbReference>
<reference evidence="1" key="1">
    <citation type="journal article" date="2020" name="mSystems">
        <title>Genome- and Community-Level Interaction Insights into Carbon Utilization and Element Cycling Functions of Hydrothermarchaeota in Hydrothermal Sediment.</title>
        <authorList>
            <person name="Zhou Z."/>
            <person name="Liu Y."/>
            <person name="Xu W."/>
            <person name="Pan J."/>
            <person name="Luo Z.H."/>
            <person name="Li M."/>
        </authorList>
    </citation>
    <scope>NUCLEOTIDE SEQUENCE [LARGE SCALE GENOMIC DNA]</scope>
    <source>
        <strain evidence="1">SpSt-1224</strain>
    </source>
</reference>
<dbReference type="AlphaFoldDB" id="A0A7C2XA37"/>
<proteinExistence type="predicted"/>
<dbReference type="Pfam" id="PF19027">
    <property type="entry name" value="DUF5752"/>
    <property type="match status" value="1"/>
</dbReference>
<protein>
    <submittedName>
        <fullName evidence="1">Uncharacterized protein</fullName>
    </submittedName>
</protein>
<evidence type="ECO:0000313" key="1">
    <source>
        <dbReference type="EMBL" id="HET98015.1"/>
    </source>
</evidence>
<gene>
    <name evidence="1" type="ORF">ENN98_04875</name>
</gene>
<name>A0A7C2XA37_9BACT</name>
<sequence>MNQTEPFSLKDCALIAIATGRKAITLSELRDHLREVSADSIYHHFWSGLLGARFEEREFNNDFASWCRHHLREPVLAEQLSVIDPVELRDMEELRRELLDIIEMRLDGSESVHWLRASRPFEFLRSQLVIFDTGKRLTKPAELAAVLPESATGTIFYHFIDARRRLADGSDDFRFWLAGFGEDYAELGQRLAAIDPFFSSLSQVRDEMARICRQCQEESL</sequence>
<comment type="caution">
    <text evidence="1">The sequence shown here is derived from an EMBL/GenBank/DDBJ whole genome shotgun (WGS) entry which is preliminary data.</text>
</comment>
<organism evidence="1">
    <name type="scientific">Desulfurivibrio alkaliphilus</name>
    <dbReference type="NCBI Taxonomy" id="427923"/>
    <lineage>
        <taxon>Bacteria</taxon>
        <taxon>Pseudomonadati</taxon>
        <taxon>Thermodesulfobacteriota</taxon>
        <taxon>Desulfobulbia</taxon>
        <taxon>Desulfobulbales</taxon>
        <taxon>Desulfobulbaceae</taxon>
        <taxon>Desulfurivibrio</taxon>
    </lineage>
</organism>
<dbReference type="EMBL" id="DSDS01000111">
    <property type="protein sequence ID" value="HET98015.1"/>
    <property type="molecule type" value="Genomic_DNA"/>
</dbReference>
<dbReference type="Proteomes" id="UP000885986">
    <property type="component" value="Unassembled WGS sequence"/>
</dbReference>